<gene>
    <name evidence="2" type="ORF">GCM10019998_03680</name>
</gene>
<comment type="caution">
    <text evidence="2">The sequence shown here is derived from an EMBL/GenBank/DDBJ whole genome shotgun (WGS) entry which is preliminary data.</text>
</comment>
<accession>A0ABN3Y028</accession>
<dbReference type="GO" id="GO:0004519">
    <property type="term" value="F:endonuclease activity"/>
    <property type="evidence" value="ECO:0007669"/>
    <property type="project" value="UniProtKB-KW"/>
</dbReference>
<dbReference type="RefSeq" id="WP_407701882.1">
    <property type="nucleotide sequence ID" value="NZ_BAAAXQ010000010.1"/>
</dbReference>
<evidence type="ECO:0000259" key="1">
    <source>
        <dbReference type="Pfam" id="PF12323"/>
    </source>
</evidence>
<reference evidence="2 3" key="1">
    <citation type="journal article" date="2019" name="Int. J. Syst. Evol. Microbiol.">
        <title>The Global Catalogue of Microorganisms (GCM) 10K type strain sequencing project: providing services to taxonomists for standard genome sequencing and annotation.</title>
        <authorList>
            <consortium name="The Broad Institute Genomics Platform"/>
            <consortium name="The Broad Institute Genome Sequencing Center for Infectious Disease"/>
            <person name="Wu L."/>
            <person name="Ma J."/>
        </authorList>
    </citation>
    <scope>NUCLEOTIDE SEQUENCE [LARGE SCALE GENOMIC DNA]</scope>
    <source>
        <strain evidence="2 3">JCM 8736</strain>
    </source>
</reference>
<name>A0ABN3Y028_9ENTE</name>
<dbReference type="EMBL" id="BAAAXQ010000010">
    <property type="protein sequence ID" value="GAA3010870.1"/>
    <property type="molecule type" value="Genomic_DNA"/>
</dbReference>
<keyword evidence="2" id="KW-0378">Hydrolase</keyword>
<protein>
    <submittedName>
        <fullName evidence="2">RNA-guided endonuclease TnpB family protein</fullName>
    </submittedName>
</protein>
<dbReference type="InterPro" id="IPR021027">
    <property type="entry name" value="Transposase_put_HTH"/>
</dbReference>
<keyword evidence="2" id="KW-0540">Nuclease</keyword>
<keyword evidence="3" id="KW-1185">Reference proteome</keyword>
<dbReference type="NCBIfam" id="NF040570">
    <property type="entry name" value="guided_TnpB"/>
    <property type="match status" value="1"/>
</dbReference>
<evidence type="ECO:0000313" key="3">
    <source>
        <dbReference type="Proteomes" id="UP001501577"/>
    </source>
</evidence>
<dbReference type="Pfam" id="PF12323">
    <property type="entry name" value="HTH_OrfB_IS605"/>
    <property type="match status" value="1"/>
</dbReference>
<sequence>MKVLKGYKFRIYPDEKQIQYFIQTFGCVRFTYNQLLLARQKALQEGEYKTDVSPAKLKLDYPFLKKTDSLALANAQRNLDRAFKNYFSKRAGYPKLKTKKNSWQTYTTNNQKHTIYFVGNQLKLPKLKTLINVNLHREVLGEIKSATISAKDNQLFFVSILCLEEVTPLPKTGKSIAISYCPKHLVQIPATNYLPAFRQEKLQWQLDKAMKRLKVRAKAAKNRKVLLEKAKNYQKQKVKVQKLYMAKNEQKKNYMNQVSYRLVRDYDYIYLEKTPTFMENMNFSETDWHHFLRKLQYKVQWYGKKIIFVDAVENVRTKENSPLNV</sequence>
<feature type="domain" description="Transposase putative helix-turn-helix" evidence="1">
    <location>
        <begin position="1"/>
        <end position="46"/>
    </location>
</feature>
<proteinExistence type="predicted"/>
<organism evidence="2 3">
    <name type="scientific">Tetragenococcus solitarius</name>
    <dbReference type="NCBI Taxonomy" id="71453"/>
    <lineage>
        <taxon>Bacteria</taxon>
        <taxon>Bacillati</taxon>
        <taxon>Bacillota</taxon>
        <taxon>Bacilli</taxon>
        <taxon>Lactobacillales</taxon>
        <taxon>Enterococcaceae</taxon>
        <taxon>Tetragenococcus</taxon>
    </lineage>
</organism>
<dbReference type="Proteomes" id="UP001501577">
    <property type="component" value="Unassembled WGS sequence"/>
</dbReference>
<evidence type="ECO:0000313" key="2">
    <source>
        <dbReference type="EMBL" id="GAA3010870.1"/>
    </source>
</evidence>
<keyword evidence="2" id="KW-0255">Endonuclease</keyword>